<gene>
    <name evidence="8" type="ORF">QHT84_11870</name>
</gene>
<sequence>MKKFTYLLLFNIAIAFSQAGAPASPYYNGFNWTLTGTNLKNALATKITTTHTNFLTYTPGVWNALKQVDLDPTNTANVLLVYGWENGTDGDVTNDRTRDKDNNGGTNGQWNREHIFAQALGNPDLGQDGPGADAHMLRACDVQRNGTRGNKLYAAGSGNSGNVGANWYPGDEWKGDVARIIMYMYLRYGNQCLPTYVAVGTPVASDANMLDLLLQWNAQDPVSQYEDNRNTYLGNASNSYGQGNRNPFIDNPYLATVIWGGPTAQNRWPTVFLSNADFILAEDITVYPNPANDIVNIETNISVDEIDIITINGQVVQQIKSPVLNNNTYSISNLPKGFYFLKVSSGSQTVTKKVMVN</sequence>
<feature type="region of interest" description="Disordered" evidence="5">
    <location>
        <begin position="90"/>
        <end position="109"/>
    </location>
</feature>
<feature type="domain" description="Secretion system C-terminal sorting" evidence="7">
    <location>
        <begin position="286"/>
        <end position="356"/>
    </location>
</feature>
<feature type="chain" id="PRO_5046941708" evidence="6">
    <location>
        <begin position="20"/>
        <end position="357"/>
    </location>
</feature>
<evidence type="ECO:0000256" key="5">
    <source>
        <dbReference type="SAM" id="MobiDB-lite"/>
    </source>
</evidence>
<dbReference type="RefSeq" id="WP_283239778.1">
    <property type="nucleotide sequence ID" value="NZ_JASGBP010000009.1"/>
</dbReference>
<feature type="compositionally biased region" description="Basic and acidic residues" evidence="5">
    <location>
        <begin position="93"/>
        <end position="102"/>
    </location>
</feature>
<evidence type="ECO:0000256" key="3">
    <source>
        <dbReference type="ARBA" id="ARBA00022729"/>
    </source>
</evidence>
<organism evidence="8 9">
    <name type="scientific">Flavobacterium sedimenticola</name>
    <dbReference type="NCBI Taxonomy" id="3043286"/>
    <lineage>
        <taxon>Bacteria</taxon>
        <taxon>Pseudomonadati</taxon>
        <taxon>Bacteroidota</taxon>
        <taxon>Flavobacteriia</taxon>
        <taxon>Flavobacteriales</taxon>
        <taxon>Flavobacteriaceae</taxon>
        <taxon>Flavobacterium</taxon>
    </lineage>
</organism>
<evidence type="ECO:0000256" key="2">
    <source>
        <dbReference type="ARBA" id="ARBA00022722"/>
    </source>
</evidence>
<dbReference type="InterPro" id="IPR044925">
    <property type="entry name" value="His-Me_finger_sf"/>
</dbReference>
<dbReference type="GO" id="GO:0004519">
    <property type="term" value="F:endonuclease activity"/>
    <property type="evidence" value="ECO:0007669"/>
    <property type="project" value="UniProtKB-KW"/>
</dbReference>
<dbReference type="InterPro" id="IPR026444">
    <property type="entry name" value="Secre_tail"/>
</dbReference>
<dbReference type="Pfam" id="PF04231">
    <property type="entry name" value="Endonuclease_1"/>
    <property type="match status" value="1"/>
</dbReference>
<reference evidence="8 9" key="1">
    <citation type="submission" date="2023-05" db="EMBL/GenBank/DDBJ databases">
        <title>Flavobacterium sedimenti sp. nov., isolated from the sediment.</title>
        <authorList>
            <person name="Wu N."/>
        </authorList>
    </citation>
    <scope>NUCLEOTIDE SEQUENCE [LARGE SCALE GENOMIC DNA]</scope>
    <source>
        <strain evidence="8 9">YZ-48</strain>
    </source>
</reference>
<dbReference type="Proteomes" id="UP001230035">
    <property type="component" value="Unassembled WGS sequence"/>
</dbReference>
<protein>
    <submittedName>
        <fullName evidence="8">Endonuclease</fullName>
    </submittedName>
</protein>
<keyword evidence="4" id="KW-0378">Hydrolase</keyword>
<dbReference type="Pfam" id="PF18962">
    <property type="entry name" value="Por_Secre_tail"/>
    <property type="match status" value="1"/>
</dbReference>
<evidence type="ECO:0000313" key="8">
    <source>
        <dbReference type="EMBL" id="MDI9258112.1"/>
    </source>
</evidence>
<accession>A0ABT6XT13</accession>
<keyword evidence="9" id="KW-1185">Reference proteome</keyword>
<feature type="signal peptide" evidence="6">
    <location>
        <begin position="1"/>
        <end position="19"/>
    </location>
</feature>
<proteinExistence type="inferred from homology"/>
<dbReference type="PANTHER" id="PTHR33607:SF2">
    <property type="entry name" value="ENDONUCLEASE-1"/>
    <property type="match status" value="1"/>
</dbReference>
<keyword evidence="2" id="KW-0540">Nuclease</keyword>
<evidence type="ECO:0000256" key="4">
    <source>
        <dbReference type="ARBA" id="ARBA00022801"/>
    </source>
</evidence>
<dbReference type="PANTHER" id="PTHR33607">
    <property type="entry name" value="ENDONUCLEASE-1"/>
    <property type="match status" value="1"/>
</dbReference>
<dbReference type="InterPro" id="IPR007346">
    <property type="entry name" value="Endonuclease-I"/>
</dbReference>
<keyword evidence="8" id="KW-0255">Endonuclease</keyword>
<evidence type="ECO:0000256" key="1">
    <source>
        <dbReference type="ARBA" id="ARBA00006429"/>
    </source>
</evidence>
<comment type="caution">
    <text evidence="8">The sequence shown here is derived from an EMBL/GenBank/DDBJ whole genome shotgun (WGS) entry which is preliminary data.</text>
</comment>
<dbReference type="EMBL" id="JASGBP010000009">
    <property type="protein sequence ID" value="MDI9258112.1"/>
    <property type="molecule type" value="Genomic_DNA"/>
</dbReference>
<name>A0ABT6XT13_9FLAO</name>
<comment type="similarity">
    <text evidence="1">Belongs to the EndA/NucM nuclease family.</text>
</comment>
<evidence type="ECO:0000256" key="6">
    <source>
        <dbReference type="SAM" id="SignalP"/>
    </source>
</evidence>
<dbReference type="SUPFAM" id="SSF54060">
    <property type="entry name" value="His-Me finger endonucleases"/>
    <property type="match status" value="1"/>
</dbReference>
<dbReference type="NCBIfam" id="TIGR04183">
    <property type="entry name" value="Por_Secre_tail"/>
    <property type="match status" value="1"/>
</dbReference>
<keyword evidence="3 6" id="KW-0732">Signal</keyword>
<evidence type="ECO:0000259" key="7">
    <source>
        <dbReference type="Pfam" id="PF18962"/>
    </source>
</evidence>
<evidence type="ECO:0000313" key="9">
    <source>
        <dbReference type="Proteomes" id="UP001230035"/>
    </source>
</evidence>